<reference evidence="1" key="1">
    <citation type="submission" date="2019-05" db="EMBL/GenBank/DDBJ databases">
        <authorList>
            <person name="Piombo E."/>
        </authorList>
    </citation>
    <scope>NUCLEOTIDE SEQUENCE</scope>
    <source>
        <strain evidence="1">C2S</strain>
    </source>
</reference>
<dbReference type="EMBL" id="CABFJX010000391">
    <property type="protein sequence ID" value="VTT78184.1"/>
    <property type="molecule type" value="Genomic_DNA"/>
</dbReference>
<dbReference type="SUPFAM" id="SSF48576">
    <property type="entry name" value="Terpenoid synthases"/>
    <property type="match status" value="1"/>
</dbReference>
<proteinExistence type="predicted"/>
<dbReference type="Proteomes" id="UP000760494">
    <property type="component" value="Unassembled WGS sequence"/>
</dbReference>
<accession>A0A2H3SG59</accession>
<sequence>MQFEKQESFQRLVASDMAFAADVSESFLQIPESVSRPYMEFLEFQMNYRRQAQPWIPEVELKSSCEDEIKAIEILFPGFGDETMIRGLASAFSFLSDIDDLIEAIPLPQAGQCVDRCVAICEGRKFQDVGLESPSGKAQLMTTVICDLILSLFPHADAAAINHDIGDMIAGQLEELKMKESGVAVADYQTYMEIRWRPFGLMPLLTILERFYLDGKPASDDLVLMRHQVVLAGLVQNDVGGIEKDIKQGNVSTTIKVLAKLHGHDMRSSRDVIEKQQVLRQTEAVHDALIQDIITTYLRIQNQSKSAQEIQLSRRLLLVSNTQLKWTLSSPRYDIDRF</sequence>
<name>A0A2H3SG59_FUSFU</name>
<dbReference type="Pfam" id="PF19086">
    <property type="entry name" value="Terpene_syn_C_2"/>
    <property type="match status" value="1"/>
</dbReference>
<evidence type="ECO:0000313" key="2">
    <source>
        <dbReference type="Proteomes" id="UP000760494"/>
    </source>
</evidence>
<protein>
    <submittedName>
        <fullName evidence="1">Uncharacterized protein</fullName>
    </submittedName>
</protein>
<dbReference type="Gene3D" id="1.10.600.10">
    <property type="entry name" value="Farnesyl Diphosphate Synthase"/>
    <property type="match status" value="1"/>
</dbReference>
<gene>
    <name evidence="1" type="ORF">C2S_10903</name>
</gene>
<dbReference type="AlphaFoldDB" id="A0A2H3SG59"/>
<comment type="caution">
    <text evidence="1">The sequence shown here is derived from an EMBL/GenBank/DDBJ whole genome shotgun (WGS) entry which is preliminary data.</text>
</comment>
<evidence type="ECO:0000313" key="1">
    <source>
        <dbReference type="EMBL" id="VTT78184.1"/>
    </source>
</evidence>
<organism evidence="1 2">
    <name type="scientific">Fusarium fujikuroi</name>
    <name type="common">Bakanae and foot rot disease fungus</name>
    <name type="synonym">Gibberella fujikuroi</name>
    <dbReference type="NCBI Taxonomy" id="5127"/>
    <lineage>
        <taxon>Eukaryota</taxon>
        <taxon>Fungi</taxon>
        <taxon>Dikarya</taxon>
        <taxon>Ascomycota</taxon>
        <taxon>Pezizomycotina</taxon>
        <taxon>Sordariomycetes</taxon>
        <taxon>Hypocreomycetidae</taxon>
        <taxon>Hypocreales</taxon>
        <taxon>Nectriaceae</taxon>
        <taxon>Fusarium</taxon>
        <taxon>Fusarium fujikuroi species complex</taxon>
    </lineage>
</organism>
<dbReference type="InterPro" id="IPR008949">
    <property type="entry name" value="Isoprenoid_synthase_dom_sf"/>
</dbReference>